<dbReference type="AlphaFoldDB" id="A0A2I1GU73"/>
<gene>
    <name evidence="2" type="ORF">RhiirA4_345865</name>
</gene>
<dbReference type="EMBL" id="LLXI01000837">
    <property type="protein sequence ID" value="PKY50192.1"/>
    <property type="molecule type" value="Genomic_DNA"/>
</dbReference>
<proteinExistence type="predicted"/>
<feature type="coiled-coil region" evidence="1">
    <location>
        <begin position="100"/>
        <end position="133"/>
    </location>
</feature>
<feature type="non-terminal residue" evidence="2">
    <location>
        <position position="195"/>
    </location>
</feature>
<name>A0A2I1GU73_9GLOM</name>
<dbReference type="SMART" id="SM00671">
    <property type="entry name" value="SEL1"/>
    <property type="match status" value="2"/>
</dbReference>
<evidence type="ECO:0000313" key="3">
    <source>
        <dbReference type="Proteomes" id="UP000234323"/>
    </source>
</evidence>
<comment type="caution">
    <text evidence="2">The sequence shown here is derived from an EMBL/GenBank/DDBJ whole genome shotgun (WGS) entry which is preliminary data.</text>
</comment>
<reference evidence="2 3" key="1">
    <citation type="submission" date="2015-10" db="EMBL/GenBank/DDBJ databases">
        <title>Genome analyses suggest a sexual origin of heterokaryosis in a supposedly ancient asexual fungus.</title>
        <authorList>
            <person name="Ropars J."/>
            <person name="Sedzielewska K."/>
            <person name="Noel J."/>
            <person name="Charron P."/>
            <person name="Farinelli L."/>
            <person name="Marton T."/>
            <person name="Kruger M."/>
            <person name="Pelin A."/>
            <person name="Brachmann A."/>
            <person name="Corradi N."/>
        </authorList>
    </citation>
    <scope>NUCLEOTIDE SEQUENCE [LARGE SCALE GENOMIC DNA]</scope>
    <source>
        <strain evidence="2 3">A4</strain>
    </source>
</reference>
<dbReference type="SUPFAM" id="SSF81901">
    <property type="entry name" value="HCP-like"/>
    <property type="match status" value="1"/>
</dbReference>
<protein>
    <submittedName>
        <fullName evidence="2">HCP-like protein</fullName>
    </submittedName>
</protein>
<dbReference type="InterPro" id="IPR006597">
    <property type="entry name" value="Sel1-like"/>
</dbReference>
<evidence type="ECO:0000313" key="2">
    <source>
        <dbReference type="EMBL" id="PKY50192.1"/>
    </source>
</evidence>
<sequence>MGNFFQFGVDKHYNRAFYYYDLSTKGGFSFGLNMLGYCYSEGIGTFIDKRRAFNLYFKAANMDNIIAQYNVAVCFDEGFGTNKDFTKAKEWYKKSANKGYDRARKKLDELSILKSEEEEIETQQQIIQHWNLNRGLSLDGSSIQPSKEPVLGEDGELDINVYKGEPIVYTNINDPDKSNLLSFNNKIGFNEALKQ</sequence>
<dbReference type="InterPro" id="IPR052945">
    <property type="entry name" value="Mitotic_Regulator"/>
</dbReference>
<dbReference type="Gene3D" id="1.25.40.10">
    <property type="entry name" value="Tetratricopeptide repeat domain"/>
    <property type="match status" value="1"/>
</dbReference>
<accession>A0A2I1GU73</accession>
<organism evidence="2 3">
    <name type="scientific">Rhizophagus irregularis</name>
    <dbReference type="NCBI Taxonomy" id="588596"/>
    <lineage>
        <taxon>Eukaryota</taxon>
        <taxon>Fungi</taxon>
        <taxon>Fungi incertae sedis</taxon>
        <taxon>Mucoromycota</taxon>
        <taxon>Glomeromycotina</taxon>
        <taxon>Glomeromycetes</taxon>
        <taxon>Glomerales</taxon>
        <taxon>Glomeraceae</taxon>
        <taxon>Rhizophagus</taxon>
    </lineage>
</organism>
<dbReference type="InterPro" id="IPR011990">
    <property type="entry name" value="TPR-like_helical_dom_sf"/>
</dbReference>
<dbReference type="Pfam" id="PF08238">
    <property type="entry name" value="Sel1"/>
    <property type="match status" value="3"/>
</dbReference>
<dbReference type="PANTHER" id="PTHR43628:SF1">
    <property type="entry name" value="CHITIN SYNTHASE REGULATORY FACTOR 2-RELATED"/>
    <property type="match status" value="1"/>
</dbReference>
<evidence type="ECO:0000256" key="1">
    <source>
        <dbReference type="SAM" id="Coils"/>
    </source>
</evidence>
<keyword evidence="1" id="KW-0175">Coiled coil</keyword>
<keyword evidence="3" id="KW-1185">Reference proteome</keyword>
<dbReference type="Proteomes" id="UP000234323">
    <property type="component" value="Unassembled WGS sequence"/>
</dbReference>
<dbReference type="PANTHER" id="PTHR43628">
    <property type="entry name" value="ACTIVATOR OF C KINASE PROTEIN 1-RELATED"/>
    <property type="match status" value="1"/>
</dbReference>